<dbReference type="PROSITE" id="PS00383">
    <property type="entry name" value="TYR_PHOSPHATASE_1"/>
    <property type="match status" value="1"/>
</dbReference>
<accession>A0ABU1SEW6</accession>
<dbReference type="Gene3D" id="3.90.190.10">
    <property type="entry name" value="Protein tyrosine phosphatase superfamily"/>
    <property type="match status" value="1"/>
</dbReference>
<gene>
    <name evidence="2" type="ORF">J2Y69_002745</name>
</gene>
<reference evidence="2 3" key="1">
    <citation type="submission" date="2023-07" db="EMBL/GenBank/DDBJ databases">
        <title>Sorghum-associated microbial communities from plants grown in Nebraska, USA.</title>
        <authorList>
            <person name="Schachtman D."/>
        </authorList>
    </citation>
    <scope>NUCLEOTIDE SEQUENCE [LARGE SCALE GENOMIC DNA]</scope>
    <source>
        <strain evidence="2 3">2980</strain>
    </source>
</reference>
<dbReference type="InterPro" id="IPR029021">
    <property type="entry name" value="Prot-tyrosine_phosphatase-like"/>
</dbReference>
<proteinExistence type="predicted"/>
<dbReference type="EMBL" id="JAVDUM010000012">
    <property type="protein sequence ID" value="MDR6868134.1"/>
    <property type="molecule type" value="Genomic_DNA"/>
</dbReference>
<name>A0ABU1SEW6_9MICO</name>
<dbReference type="SUPFAM" id="SSF52799">
    <property type="entry name" value="(Phosphotyrosine protein) phosphatases II"/>
    <property type="match status" value="1"/>
</dbReference>
<protein>
    <submittedName>
        <fullName evidence="2">Protein-tyrosine phosphatase</fullName>
        <ecNumber evidence="2">3.1.3.48</ecNumber>
    </submittedName>
</protein>
<keyword evidence="3" id="KW-1185">Reference proteome</keyword>
<evidence type="ECO:0000313" key="3">
    <source>
        <dbReference type="Proteomes" id="UP001259347"/>
    </source>
</evidence>
<dbReference type="EC" id="3.1.3.48" evidence="2"/>
<organism evidence="2 3">
    <name type="scientific">Microbacterium resistens</name>
    <dbReference type="NCBI Taxonomy" id="156977"/>
    <lineage>
        <taxon>Bacteria</taxon>
        <taxon>Bacillati</taxon>
        <taxon>Actinomycetota</taxon>
        <taxon>Actinomycetes</taxon>
        <taxon>Micrococcales</taxon>
        <taxon>Microbacteriaceae</taxon>
        <taxon>Microbacterium</taxon>
    </lineage>
</organism>
<keyword evidence="2" id="KW-0378">Hydrolase</keyword>
<dbReference type="InterPro" id="IPR026893">
    <property type="entry name" value="Tyr/Ser_Pase_IphP-type"/>
</dbReference>
<evidence type="ECO:0000313" key="2">
    <source>
        <dbReference type="EMBL" id="MDR6868134.1"/>
    </source>
</evidence>
<feature type="domain" description="Tyrosine specific protein phosphatases" evidence="1">
    <location>
        <begin position="114"/>
        <end position="150"/>
    </location>
</feature>
<sequence length="245" mass="26101">MTTPLTTLDGLVNFRDLGGVPTEDAVIRPGVLYRAESLSDLTDAGREALASSGIGVVIDLRSTMEAEKSPGVTADSAAPRLVAIPMLDGALPTSIDDARPLEESYAALIREHGEDFARIAGVIADADAGVLVHCTAGKDRTGLAIALVLLAVGAEWDAVRTDYSASSENLSGAWTDRIFAMIAAMGLDIPDTPEVRRLMYSTSETGFDAAFEWVRAQHGSVTGYLTDHGLSDEQLTRLRDRLVQR</sequence>
<dbReference type="RefSeq" id="WP_310021651.1">
    <property type="nucleotide sequence ID" value="NZ_JAVDUM010000012.1"/>
</dbReference>
<dbReference type="InterPro" id="IPR016130">
    <property type="entry name" value="Tyr_Pase_AS"/>
</dbReference>
<dbReference type="Pfam" id="PF13350">
    <property type="entry name" value="Y_phosphatase3"/>
    <property type="match status" value="1"/>
</dbReference>
<evidence type="ECO:0000259" key="1">
    <source>
        <dbReference type="PROSITE" id="PS50056"/>
    </source>
</evidence>
<comment type="caution">
    <text evidence="2">The sequence shown here is derived from an EMBL/GenBank/DDBJ whole genome shotgun (WGS) entry which is preliminary data.</text>
</comment>
<dbReference type="GO" id="GO:0004725">
    <property type="term" value="F:protein tyrosine phosphatase activity"/>
    <property type="evidence" value="ECO:0007669"/>
    <property type="project" value="UniProtKB-EC"/>
</dbReference>
<dbReference type="PROSITE" id="PS50056">
    <property type="entry name" value="TYR_PHOSPHATASE_2"/>
    <property type="match status" value="1"/>
</dbReference>
<dbReference type="Proteomes" id="UP001259347">
    <property type="component" value="Unassembled WGS sequence"/>
</dbReference>
<dbReference type="InterPro" id="IPR000387">
    <property type="entry name" value="Tyr_Pase_dom"/>
</dbReference>